<dbReference type="HOGENOM" id="CLU_3114259_0_0_9"/>
<dbReference type="Proteomes" id="UP000006997">
    <property type="component" value="Unassembled WGS sequence"/>
</dbReference>
<dbReference type="RefSeq" id="WP_002161009.1">
    <property type="nucleotide sequence ID" value="NZ_JH792114.1"/>
</dbReference>
<reference evidence="1 2" key="1">
    <citation type="submission" date="2012-04" db="EMBL/GenBank/DDBJ databases">
        <title>The Genome Sequence of Bacillus cereus MC67.</title>
        <authorList>
            <consortium name="The Broad Institute Genome Sequencing Platform"/>
            <consortium name="The Broad Institute Genome Sequencing Center for Infectious Disease"/>
            <person name="Feldgarden M."/>
            <person name="Van der Auwera G.A."/>
            <person name="Mahillon J."/>
            <person name="Duprez V."/>
            <person name="Timmery S."/>
            <person name="Mattelet C."/>
            <person name="Dierick K."/>
            <person name="Sun M."/>
            <person name="Yu Z."/>
            <person name="Zhu L."/>
            <person name="Hu X."/>
            <person name="Shank E.B."/>
            <person name="Swiecicka I."/>
            <person name="Hansen B.M."/>
            <person name="Andrup L."/>
            <person name="Young S.K."/>
            <person name="Zeng Q."/>
            <person name="Gargeya S."/>
            <person name="Fitzgerald M."/>
            <person name="Haas B."/>
            <person name="Abouelleil A."/>
            <person name="Alvarado L."/>
            <person name="Arachchi H.M."/>
            <person name="Berlin A."/>
            <person name="Chapman S.B."/>
            <person name="Goldberg J."/>
            <person name="Griggs A."/>
            <person name="Gujja S."/>
            <person name="Hansen M."/>
            <person name="Howarth C."/>
            <person name="Imamovic A."/>
            <person name="Larimer J."/>
            <person name="McCowen C."/>
            <person name="Montmayeur A."/>
            <person name="Murphy C."/>
            <person name="Neiman D."/>
            <person name="Pearson M."/>
            <person name="Priest M."/>
            <person name="Roberts A."/>
            <person name="Saif S."/>
            <person name="Shea T."/>
            <person name="Sisk P."/>
            <person name="Sykes S."/>
            <person name="Wortman J."/>
            <person name="Nusbaum C."/>
            <person name="Birren B."/>
        </authorList>
    </citation>
    <scope>NUCLEOTIDE SEQUENCE [LARGE SCALE GENOMIC DNA]</scope>
    <source>
        <strain evidence="1 2">MC67</strain>
    </source>
</reference>
<evidence type="ECO:0000313" key="2">
    <source>
        <dbReference type="Proteomes" id="UP000006997"/>
    </source>
</evidence>
<evidence type="ECO:0000313" key="1">
    <source>
        <dbReference type="EMBL" id="EJQ97771.1"/>
    </source>
</evidence>
<gene>
    <name evidence="1" type="ORF">II3_04165</name>
</gene>
<accession>J8ELA6</accession>
<protein>
    <submittedName>
        <fullName evidence="1">Uncharacterized protein</fullName>
    </submittedName>
</protein>
<name>J8ELA6_BACCE</name>
<dbReference type="PATRIC" id="fig|1053219.3.peg.4244"/>
<comment type="caution">
    <text evidence="1">The sequence shown here is derived from an EMBL/GenBank/DDBJ whole genome shotgun (WGS) entry which is preliminary data.</text>
</comment>
<organism evidence="1 2">
    <name type="scientific">Bacillus cereus MC67</name>
    <dbReference type="NCBI Taxonomy" id="1053219"/>
    <lineage>
        <taxon>Bacteria</taxon>
        <taxon>Bacillati</taxon>
        <taxon>Bacillota</taxon>
        <taxon>Bacilli</taxon>
        <taxon>Bacillales</taxon>
        <taxon>Bacillaceae</taxon>
        <taxon>Bacillus</taxon>
        <taxon>Bacillus cereus group</taxon>
    </lineage>
</organism>
<sequence>MYQTVTVRIRLLPTNKQASTNDSRNIIIDVVQGEISSYGNLSLVVTRIVD</sequence>
<dbReference type="EMBL" id="AHEN01000035">
    <property type="protein sequence ID" value="EJQ97771.1"/>
    <property type="molecule type" value="Genomic_DNA"/>
</dbReference>
<proteinExistence type="predicted"/>
<dbReference type="AlphaFoldDB" id="J8ELA6"/>